<keyword evidence="1" id="KW-0472">Membrane</keyword>
<feature type="transmembrane region" description="Helical" evidence="1">
    <location>
        <begin position="177"/>
        <end position="194"/>
    </location>
</feature>
<feature type="transmembrane region" description="Helical" evidence="1">
    <location>
        <begin position="6"/>
        <end position="23"/>
    </location>
</feature>
<organism evidence="2 3">
    <name type="scientific">Sinomonas terricola</name>
    <dbReference type="NCBI Taxonomy" id="3110330"/>
    <lineage>
        <taxon>Bacteria</taxon>
        <taxon>Bacillati</taxon>
        <taxon>Actinomycetota</taxon>
        <taxon>Actinomycetes</taxon>
        <taxon>Micrococcales</taxon>
        <taxon>Micrococcaceae</taxon>
        <taxon>Sinomonas</taxon>
    </lineage>
</organism>
<feature type="transmembrane region" description="Helical" evidence="1">
    <location>
        <begin position="140"/>
        <end position="165"/>
    </location>
</feature>
<dbReference type="Proteomes" id="UP001304769">
    <property type="component" value="Unassembled WGS sequence"/>
</dbReference>
<keyword evidence="3" id="KW-1185">Reference proteome</keyword>
<evidence type="ECO:0000313" key="2">
    <source>
        <dbReference type="EMBL" id="MEA5454501.1"/>
    </source>
</evidence>
<feature type="transmembrane region" description="Helical" evidence="1">
    <location>
        <begin position="35"/>
        <end position="56"/>
    </location>
</feature>
<name>A0ABU5T4B0_9MICC</name>
<comment type="caution">
    <text evidence="2">The sequence shown here is derived from an EMBL/GenBank/DDBJ whole genome shotgun (WGS) entry which is preliminary data.</text>
</comment>
<reference evidence="2 3" key="1">
    <citation type="submission" date="2023-12" db="EMBL/GenBank/DDBJ databases">
        <title>Sinomonas terricola sp. nov, isolated from litchi orchard soil in Guangdong, PR China.</title>
        <authorList>
            <person name="Jiaxin W."/>
            <person name="Yang Z."/>
            <person name="Honghui Z."/>
        </authorList>
    </citation>
    <scope>NUCLEOTIDE SEQUENCE [LARGE SCALE GENOMIC DNA]</scope>
    <source>
        <strain evidence="2 3">JGH33</strain>
    </source>
</reference>
<feature type="transmembrane region" description="Helical" evidence="1">
    <location>
        <begin position="206"/>
        <end position="229"/>
    </location>
</feature>
<evidence type="ECO:0000256" key="1">
    <source>
        <dbReference type="SAM" id="Phobius"/>
    </source>
</evidence>
<proteinExistence type="predicted"/>
<feature type="transmembrane region" description="Helical" evidence="1">
    <location>
        <begin position="98"/>
        <end position="120"/>
    </location>
</feature>
<sequence>MTAGIVAQWSMLALYVLATLTRLPDAIRGVNRSIFIYFLMVSGAIALSLPTFYLPIDGLFGGQNVTNLMLRFLNFGACLVIGRRIAEAYDSPLAEKAIRGPAGWIAFGVIGGLMTVFFVLSDTLGSAAGLAGLRPQETLVIYSSLGYLFPAYVAVCLLGPVFSDVTWGDESGANKAASWLMLAGLAGVAVQPILYTACMAAPSLSLIQLLTAFFSLGLIGIALTVMWLANRKWFPAHKSEPDGIRPVLRLVGPIGSPAEELADS</sequence>
<keyword evidence="1" id="KW-0812">Transmembrane</keyword>
<gene>
    <name evidence="2" type="ORF">SPF06_07185</name>
</gene>
<keyword evidence="1" id="KW-1133">Transmembrane helix</keyword>
<dbReference type="EMBL" id="JAYGGQ010000004">
    <property type="protein sequence ID" value="MEA5454501.1"/>
    <property type="molecule type" value="Genomic_DNA"/>
</dbReference>
<protein>
    <submittedName>
        <fullName evidence="2">Uncharacterized protein</fullName>
    </submittedName>
</protein>
<dbReference type="RefSeq" id="WP_323278347.1">
    <property type="nucleotide sequence ID" value="NZ_JAYGGQ010000004.1"/>
</dbReference>
<evidence type="ECO:0000313" key="3">
    <source>
        <dbReference type="Proteomes" id="UP001304769"/>
    </source>
</evidence>
<accession>A0ABU5T4B0</accession>